<reference evidence="1" key="2">
    <citation type="submission" date="2025-09" db="UniProtKB">
        <authorList>
            <consortium name="Ensembl"/>
        </authorList>
    </citation>
    <scope>IDENTIFICATION</scope>
</reference>
<proteinExistence type="predicted"/>
<keyword evidence="2" id="KW-1185">Reference proteome</keyword>
<dbReference type="Proteomes" id="UP000694392">
    <property type="component" value="Unplaced"/>
</dbReference>
<dbReference type="AlphaFoldDB" id="A0A8D0L587"/>
<protein>
    <submittedName>
        <fullName evidence="1">Uncharacterized protein</fullName>
    </submittedName>
</protein>
<dbReference type="Ensembl" id="ENSSPUT00000009117.1">
    <property type="protein sequence ID" value="ENSSPUP00000008547.1"/>
    <property type="gene ID" value="ENSSPUG00000006643.1"/>
</dbReference>
<organism evidence="1 2">
    <name type="scientific">Sphenodon punctatus</name>
    <name type="common">Tuatara</name>
    <name type="synonym">Hatteria punctata</name>
    <dbReference type="NCBI Taxonomy" id="8508"/>
    <lineage>
        <taxon>Eukaryota</taxon>
        <taxon>Metazoa</taxon>
        <taxon>Chordata</taxon>
        <taxon>Craniata</taxon>
        <taxon>Vertebrata</taxon>
        <taxon>Euteleostomi</taxon>
        <taxon>Lepidosauria</taxon>
        <taxon>Sphenodontia</taxon>
        <taxon>Sphenodontidae</taxon>
        <taxon>Sphenodon</taxon>
    </lineage>
</organism>
<dbReference type="GeneTree" id="ENSGT00950000185372"/>
<evidence type="ECO:0000313" key="2">
    <source>
        <dbReference type="Proteomes" id="UP000694392"/>
    </source>
</evidence>
<accession>A0A8D0L587</accession>
<reference evidence="1" key="1">
    <citation type="submission" date="2025-08" db="UniProtKB">
        <authorList>
            <consortium name="Ensembl"/>
        </authorList>
    </citation>
    <scope>IDENTIFICATION</scope>
</reference>
<evidence type="ECO:0000313" key="1">
    <source>
        <dbReference type="Ensembl" id="ENSSPUP00000008547.1"/>
    </source>
</evidence>
<sequence>MTQDLSLCFFQVIVMSSHETIRVLEVGVDAPLPAEEEEGKTLETMTAPPGEVLCRPESLTLFPLPPGEAKPLPGIAPVPVPVPAITTFSQVPAQPTQTLTPIAVQATPQVKWPVSRGWLCGHFLQQRLPPSQD</sequence>
<name>A0A8D0L587_SPHPU</name>